<comment type="subcellular location">
    <subcellularLocation>
        <location evidence="1">Membrane</location>
        <topology evidence="1">Multi-pass membrane protein</topology>
    </subcellularLocation>
</comment>
<evidence type="ECO:0000256" key="2">
    <source>
        <dbReference type="ARBA" id="ARBA00007015"/>
    </source>
</evidence>
<gene>
    <name evidence="9" type="primary">Aste57867_13155</name>
    <name evidence="8" type="ORF">As57867_013106</name>
    <name evidence="9" type="ORF">ASTE57867_13155</name>
</gene>
<sequence>MPTEHAPLLDTIEDGGALLPGGAVALESRAAIGLFVQFAAVGFLFSLLPALNYPLFNVYLQMEGYQTASYAVLVTMGWSFKVVFGVLSDCVPLFGYRRKSWMLLGWFVCLVCFAIMAFLLPMGPPYCNRAKSAYCRTPLAQVPSSELPNFNFHAPDHGGLFILLSMFASLGYVMADCAADALVVTYAQREPLAVRGRTQTTAGLARSLGGLPALLFTAFGLNGVQYNGTYSFSVAPNVPYAVGALPCAIAALAALVWVHEDDLMTSSSVVSIRTWWCTCWSLRQALWQVCAVKYTSGLLRLMAATPQGPIKSLWANVEPSVDAGASLVGMGLYCVGLDLLRRRGLHWDWRVTLVVINVTILVLDPLVILATTWGIIRNQYFFAGISLLEGLPNNMAIVVGNLCVAELSDVGAEGAVSGLLTSMGNLTYPLAAVLYKYIDSFFDVSQDAIKRDTTAVRWDVTAVYGISYACKLAALVPLVWLPRQKLEMQALKREGQTSATMGIAVLVVCGASITFSVVSNCMAIVPATKCFRLAGGNGVVGPDGWCRQ</sequence>
<organism evidence="9 10">
    <name type="scientific">Aphanomyces stellatus</name>
    <dbReference type="NCBI Taxonomy" id="120398"/>
    <lineage>
        <taxon>Eukaryota</taxon>
        <taxon>Sar</taxon>
        <taxon>Stramenopiles</taxon>
        <taxon>Oomycota</taxon>
        <taxon>Saprolegniomycetes</taxon>
        <taxon>Saprolegniales</taxon>
        <taxon>Verrucalvaceae</taxon>
        <taxon>Aphanomyces</taxon>
    </lineage>
</organism>
<keyword evidence="3" id="KW-0813">Transport</keyword>
<feature type="transmembrane region" description="Helical" evidence="7">
    <location>
        <begin position="100"/>
        <end position="120"/>
    </location>
</feature>
<dbReference type="AlphaFoldDB" id="A0A485KZ32"/>
<feature type="transmembrane region" description="Helical" evidence="7">
    <location>
        <begin position="502"/>
        <end position="525"/>
    </location>
</feature>
<dbReference type="InterPro" id="IPR039309">
    <property type="entry name" value="BT1"/>
</dbReference>
<feature type="transmembrane region" description="Helical" evidence="7">
    <location>
        <begin position="30"/>
        <end position="48"/>
    </location>
</feature>
<keyword evidence="6 7" id="KW-0472">Membrane</keyword>
<comment type="similarity">
    <text evidence="2">Belongs to the major facilitator superfamily. Folate-biopterin transporter (TC 2.A.71) family.</text>
</comment>
<feature type="transmembrane region" description="Helical" evidence="7">
    <location>
        <begin position="238"/>
        <end position="258"/>
    </location>
</feature>
<dbReference type="InterPro" id="IPR036259">
    <property type="entry name" value="MFS_trans_sf"/>
</dbReference>
<dbReference type="PANTHER" id="PTHR31585:SF5">
    <property type="entry name" value="RNA-BINDING S4 DOMAIN-CONTAINING PROTEIN"/>
    <property type="match status" value="1"/>
</dbReference>
<keyword evidence="4 7" id="KW-0812">Transmembrane</keyword>
<name>A0A485KZ32_9STRA</name>
<evidence type="ECO:0000256" key="3">
    <source>
        <dbReference type="ARBA" id="ARBA00022448"/>
    </source>
</evidence>
<evidence type="ECO:0000256" key="5">
    <source>
        <dbReference type="ARBA" id="ARBA00022989"/>
    </source>
</evidence>
<proteinExistence type="inferred from homology"/>
<dbReference type="Gene3D" id="1.20.1250.20">
    <property type="entry name" value="MFS general substrate transporter like domains"/>
    <property type="match status" value="1"/>
</dbReference>
<feature type="transmembrane region" description="Helical" evidence="7">
    <location>
        <begin position="160"/>
        <end position="187"/>
    </location>
</feature>
<dbReference type="EMBL" id="VJMH01005434">
    <property type="protein sequence ID" value="KAF0696074.1"/>
    <property type="molecule type" value="Genomic_DNA"/>
</dbReference>
<keyword evidence="10" id="KW-1185">Reference proteome</keyword>
<keyword evidence="5 7" id="KW-1133">Transmembrane helix</keyword>
<feature type="transmembrane region" description="Helical" evidence="7">
    <location>
        <begin position="351"/>
        <end position="376"/>
    </location>
</feature>
<evidence type="ECO:0000313" key="8">
    <source>
        <dbReference type="EMBL" id="KAF0696074.1"/>
    </source>
</evidence>
<dbReference type="OrthoDB" id="72702at2759"/>
<accession>A0A485KZ32</accession>
<dbReference type="GO" id="GO:0016020">
    <property type="term" value="C:membrane"/>
    <property type="evidence" value="ECO:0007669"/>
    <property type="project" value="UniProtKB-SubCell"/>
</dbReference>
<evidence type="ECO:0000256" key="6">
    <source>
        <dbReference type="ARBA" id="ARBA00023136"/>
    </source>
</evidence>
<feature type="transmembrane region" description="Helical" evidence="7">
    <location>
        <begin position="208"/>
        <end position="226"/>
    </location>
</feature>
<dbReference type="EMBL" id="CAADRA010005455">
    <property type="protein sequence ID" value="VFT89996.1"/>
    <property type="molecule type" value="Genomic_DNA"/>
</dbReference>
<dbReference type="Pfam" id="PF03092">
    <property type="entry name" value="BT1"/>
    <property type="match status" value="1"/>
</dbReference>
<feature type="transmembrane region" description="Helical" evidence="7">
    <location>
        <begin position="68"/>
        <end position="88"/>
    </location>
</feature>
<evidence type="ECO:0000313" key="9">
    <source>
        <dbReference type="EMBL" id="VFT89996.1"/>
    </source>
</evidence>
<reference evidence="9 10" key="1">
    <citation type="submission" date="2019-03" db="EMBL/GenBank/DDBJ databases">
        <authorList>
            <person name="Gaulin E."/>
            <person name="Dumas B."/>
        </authorList>
    </citation>
    <scope>NUCLEOTIDE SEQUENCE [LARGE SCALE GENOMIC DNA]</scope>
    <source>
        <strain evidence="9">CBS 568.67</strain>
    </source>
</reference>
<feature type="transmembrane region" description="Helical" evidence="7">
    <location>
        <begin position="462"/>
        <end position="481"/>
    </location>
</feature>
<evidence type="ECO:0000256" key="1">
    <source>
        <dbReference type="ARBA" id="ARBA00004141"/>
    </source>
</evidence>
<reference evidence="8" key="2">
    <citation type="submission" date="2019-06" db="EMBL/GenBank/DDBJ databases">
        <title>Genomics analysis of Aphanomyces spp. identifies a new class of oomycete effector associated with host adaptation.</title>
        <authorList>
            <person name="Gaulin E."/>
        </authorList>
    </citation>
    <scope>NUCLEOTIDE SEQUENCE</scope>
    <source>
        <strain evidence="8">CBS 578.67</strain>
    </source>
</reference>
<protein>
    <submittedName>
        <fullName evidence="9">Aste57867_13155 protein</fullName>
    </submittedName>
</protein>
<evidence type="ECO:0000313" key="10">
    <source>
        <dbReference type="Proteomes" id="UP000332933"/>
    </source>
</evidence>
<evidence type="ECO:0000256" key="7">
    <source>
        <dbReference type="SAM" id="Phobius"/>
    </source>
</evidence>
<dbReference type="Proteomes" id="UP000332933">
    <property type="component" value="Unassembled WGS sequence"/>
</dbReference>
<evidence type="ECO:0000256" key="4">
    <source>
        <dbReference type="ARBA" id="ARBA00022692"/>
    </source>
</evidence>
<dbReference type="SUPFAM" id="SSF103473">
    <property type="entry name" value="MFS general substrate transporter"/>
    <property type="match status" value="1"/>
</dbReference>
<dbReference type="PANTHER" id="PTHR31585">
    <property type="entry name" value="FOLATE-BIOPTERIN TRANSPORTER 1, CHLOROPLASTIC"/>
    <property type="match status" value="1"/>
</dbReference>